<accession>A0A2P6NR14</accession>
<evidence type="ECO:0000256" key="1">
    <source>
        <dbReference type="SAM" id="Phobius"/>
    </source>
</evidence>
<dbReference type="OrthoDB" id="18639at2759"/>
<feature type="transmembrane region" description="Helical" evidence="1">
    <location>
        <begin position="316"/>
        <end position="335"/>
    </location>
</feature>
<keyword evidence="5" id="KW-1185">Reference proteome</keyword>
<dbReference type="Pfam" id="PF10192">
    <property type="entry name" value="GPR180-TMEM145_TM"/>
    <property type="match status" value="1"/>
</dbReference>
<organism evidence="4 5">
    <name type="scientific">Planoprotostelium fungivorum</name>
    <dbReference type="NCBI Taxonomy" id="1890364"/>
    <lineage>
        <taxon>Eukaryota</taxon>
        <taxon>Amoebozoa</taxon>
        <taxon>Evosea</taxon>
        <taxon>Variosea</taxon>
        <taxon>Cavosteliida</taxon>
        <taxon>Cavosteliaceae</taxon>
        <taxon>Planoprotostelium</taxon>
    </lineage>
</organism>
<dbReference type="FunCoup" id="A0A2P6NR14">
    <property type="interactions" value="2"/>
</dbReference>
<feature type="signal peptide" evidence="2">
    <location>
        <begin position="1"/>
        <end position="21"/>
    </location>
</feature>
<keyword evidence="1" id="KW-0472">Membrane</keyword>
<reference evidence="4 5" key="1">
    <citation type="journal article" date="2018" name="Genome Biol. Evol.">
        <title>Multiple Roots of Fruiting Body Formation in Amoebozoa.</title>
        <authorList>
            <person name="Hillmann F."/>
            <person name="Forbes G."/>
            <person name="Novohradska S."/>
            <person name="Ferling I."/>
            <person name="Riege K."/>
            <person name="Groth M."/>
            <person name="Westermann M."/>
            <person name="Marz M."/>
            <person name="Spaller T."/>
            <person name="Winckler T."/>
            <person name="Schaap P."/>
            <person name="Glockner G."/>
        </authorList>
    </citation>
    <scope>NUCLEOTIDE SEQUENCE [LARGE SCALE GENOMIC DNA]</scope>
    <source>
        <strain evidence="4 5">Jena</strain>
    </source>
</reference>
<evidence type="ECO:0000259" key="3">
    <source>
        <dbReference type="Pfam" id="PF10192"/>
    </source>
</evidence>
<keyword evidence="2" id="KW-0732">Signal</keyword>
<gene>
    <name evidence="4" type="ORF">PROFUN_05326</name>
</gene>
<feature type="transmembrane region" description="Helical" evidence="1">
    <location>
        <begin position="265"/>
        <end position="285"/>
    </location>
</feature>
<feature type="domain" description="GPR180/TMEM145 transmembrane" evidence="3">
    <location>
        <begin position="201"/>
        <end position="316"/>
    </location>
</feature>
<feature type="transmembrane region" description="Helical" evidence="1">
    <location>
        <begin position="381"/>
        <end position="403"/>
    </location>
</feature>
<dbReference type="GO" id="GO:0019236">
    <property type="term" value="P:response to pheromone"/>
    <property type="evidence" value="ECO:0007669"/>
    <property type="project" value="InterPro"/>
</dbReference>
<feature type="chain" id="PRO_5015130894" description="GPR180/TMEM145 transmembrane domain-containing protein" evidence="2">
    <location>
        <begin position="22"/>
        <end position="539"/>
    </location>
</feature>
<dbReference type="InParanoid" id="A0A2P6NR14"/>
<keyword evidence="1" id="KW-0812">Transmembrane</keyword>
<name>A0A2P6NR14_9EUKA</name>
<dbReference type="AlphaFoldDB" id="A0A2P6NR14"/>
<proteinExistence type="predicted"/>
<dbReference type="GO" id="GO:0007186">
    <property type="term" value="P:G protein-coupled receptor signaling pathway"/>
    <property type="evidence" value="ECO:0007669"/>
    <property type="project" value="InterPro"/>
</dbReference>
<feature type="transmembrane region" description="Helical" evidence="1">
    <location>
        <begin position="409"/>
        <end position="430"/>
    </location>
</feature>
<keyword evidence="1" id="KW-1133">Transmembrane helix</keyword>
<dbReference type="EMBL" id="MDYQ01000031">
    <property type="protein sequence ID" value="PRP86407.1"/>
    <property type="molecule type" value="Genomic_DNA"/>
</dbReference>
<dbReference type="Proteomes" id="UP000241769">
    <property type="component" value="Unassembled WGS sequence"/>
</dbReference>
<evidence type="ECO:0000256" key="2">
    <source>
        <dbReference type="SAM" id="SignalP"/>
    </source>
</evidence>
<dbReference type="InterPro" id="IPR009637">
    <property type="entry name" value="GPR107/GPR108-like"/>
</dbReference>
<evidence type="ECO:0000313" key="5">
    <source>
        <dbReference type="Proteomes" id="UP000241769"/>
    </source>
</evidence>
<feature type="transmembrane region" description="Helical" evidence="1">
    <location>
        <begin position="292"/>
        <end position="310"/>
    </location>
</feature>
<dbReference type="GO" id="GO:0016020">
    <property type="term" value="C:membrane"/>
    <property type="evidence" value="ECO:0007669"/>
    <property type="project" value="InterPro"/>
</dbReference>
<protein>
    <recommendedName>
        <fullName evidence="3">GPR180/TMEM145 transmembrane domain-containing protein</fullName>
    </recommendedName>
</protein>
<dbReference type="PANTHER" id="PTHR21229">
    <property type="entry name" value="LUNG SEVEN TRANSMEMBRANE RECEPTOR"/>
    <property type="match status" value="1"/>
</dbReference>
<dbReference type="GO" id="GO:0005794">
    <property type="term" value="C:Golgi apparatus"/>
    <property type="evidence" value="ECO:0007669"/>
    <property type="project" value="TreeGrafter"/>
</dbReference>
<sequence>MWEALFACQVSLQLLPHIVLLLRFTPENLKSGATGEPTNLEIGFCFYWSFAHAYIGYNNYPALSSWYTTASTFGFDEGGTAAVYVSVDVSNTTHVSIQLCNSTEYDAVVNSAYRYRSEAQCLPYPCSMGAVARGSNTFTIPSRDVYSLVLVNCGKAISLNMNYTFSNPNGCALNYGYCPMPLLSTICWVGWIVVMAAWLAAEIHMRLYSTDMQWTHIHSAIFVMILLRVSSNLNATIYWMSLQKSNASLDVVSYASEVISCVSEAYFFGMLLVIARGWLIIRSVVKTPEIRVIAFASAILLGTSLFFTFYKTNYFFLELIVLYFFILPKLVASIARSRRLIALHIRVIESTSFLPEITRNAHGMSLDHIPAMLKKYNMFGYFRLGIIAFFTLYLGSVGVHLFTPWYAAWIVYLFSEAIMLLMIVFLSFLLSPRQWIIFTPPYIVSNNGVLPFKLEDDGDDDQTPLSDIMVIEYPHNISPFTDYDNACTPGSLPDGDRTLNHSPNRFPIAFAIPETLLSNEAVTAPELMETELIVSTPYT</sequence>
<comment type="caution">
    <text evidence="4">The sequence shown here is derived from an EMBL/GenBank/DDBJ whole genome shotgun (WGS) entry which is preliminary data.</text>
</comment>
<feature type="transmembrane region" description="Helical" evidence="1">
    <location>
        <begin position="188"/>
        <end position="208"/>
    </location>
</feature>
<dbReference type="InterPro" id="IPR019336">
    <property type="entry name" value="GPR180/TMEM145_TM"/>
</dbReference>
<evidence type="ECO:0000313" key="4">
    <source>
        <dbReference type="EMBL" id="PRP86407.1"/>
    </source>
</evidence>
<feature type="transmembrane region" description="Helical" evidence="1">
    <location>
        <begin position="220"/>
        <end position="240"/>
    </location>
</feature>